<dbReference type="AlphaFoldDB" id="A0A414PXB2"/>
<name>A0A414PXB2_FUSMR</name>
<reference evidence="2 3" key="1">
    <citation type="submission" date="2018-08" db="EMBL/GenBank/DDBJ databases">
        <title>A genome reference for cultivated species of the human gut microbiota.</title>
        <authorList>
            <person name="Zou Y."/>
            <person name="Xue W."/>
            <person name="Luo G."/>
        </authorList>
    </citation>
    <scope>NUCLEOTIDE SEQUENCE [LARGE SCALE GENOMIC DNA]</scope>
    <source>
        <strain evidence="2 3">AM25-1</strain>
    </source>
</reference>
<protein>
    <submittedName>
        <fullName evidence="2">HD domain-containing protein</fullName>
    </submittedName>
</protein>
<organism evidence="2 3">
    <name type="scientific">Fusobacterium mortiferum</name>
    <dbReference type="NCBI Taxonomy" id="850"/>
    <lineage>
        <taxon>Bacteria</taxon>
        <taxon>Fusobacteriati</taxon>
        <taxon>Fusobacteriota</taxon>
        <taxon>Fusobacteriia</taxon>
        <taxon>Fusobacteriales</taxon>
        <taxon>Fusobacteriaceae</taxon>
        <taxon>Fusobacterium</taxon>
    </lineage>
</organism>
<proteinExistence type="predicted"/>
<comment type="caution">
    <text evidence="2">The sequence shown here is derived from an EMBL/GenBank/DDBJ whole genome shotgun (WGS) entry which is preliminary data.</text>
</comment>
<dbReference type="InterPro" id="IPR006674">
    <property type="entry name" value="HD_domain"/>
</dbReference>
<evidence type="ECO:0000313" key="3">
    <source>
        <dbReference type="Proteomes" id="UP000284676"/>
    </source>
</evidence>
<dbReference type="EMBL" id="QRHL01000005">
    <property type="protein sequence ID" value="RHF73215.1"/>
    <property type="molecule type" value="Genomic_DNA"/>
</dbReference>
<dbReference type="Pfam" id="PF01966">
    <property type="entry name" value="HD"/>
    <property type="match status" value="1"/>
</dbReference>
<evidence type="ECO:0000259" key="1">
    <source>
        <dbReference type="Pfam" id="PF01966"/>
    </source>
</evidence>
<dbReference type="Proteomes" id="UP000284676">
    <property type="component" value="Unassembled WGS sequence"/>
</dbReference>
<sequence length="139" mass="16852">MLARIKQGLTFIFGKYKSEWNIEVKKILTDKEFEVFNQMSEYDKIHSYKILKLVLEDNLLKDEEIFKKLALLHDCGKYHASLYRRMKKVLIGEKTLDRHNEDSYKKLENINLELAELARDHHYYSDDIYMQRFQELDDK</sequence>
<dbReference type="SUPFAM" id="SSF109604">
    <property type="entry name" value="HD-domain/PDEase-like"/>
    <property type="match status" value="1"/>
</dbReference>
<evidence type="ECO:0000313" key="2">
    <source>
        <dbReference type="EMBL" id="RHF73215.1"/>
    </source>
</evidence>
<feature type="domain" description="HD" evidence="1">
    <location>
        <begin position="46"/>
        <end position="126"/>
    </location>
</feature>
<dbReference type="RefSeq" id="WP_117708936.1">
    <property type="nucleotide sequence ID" value="NZ_CAEUHP010000001.1"/>
</dbReference>
<accession>A0A414PXB2</accession>
<gene>
    <name evidence="2" type="ORF">DW663_05025</name>
</gene>